<keyword evidence="3" id="KW-1185">Reference proteome</keyword>
<evidence type="ECO:0000313" key="2">
    <source>
        <dbReference type="EMBL" id="OQE65310.1"/>
    </source>
</evidence>
<dbReference type="EMBL" id="MOOB01000214">
    <property type="protein sequence ID" value="OQE65310.1"/>
    <property type="molecule type" value="Genomic_DNA"/>
</dbReference>
<accession>A0A1V6WQZ4</accession>
<evidence type="ECO:0000313" key="3">
    <source>
        <dbReference type="Proteomes" id="UP000191691"/>
    </source>
</evidence>
<comment type="caution">
    <text evidence="2">The sequence shown here is derived from an EMBL/GenBank/DDBJ whole genome shotgun (WGS) entry which is preliminary data.</text>
</comment>
<proteinExistence type="predicted"/>
<dbReference type="Proteomes" id="UP000191691">
    <property type="component" value="Unassembled WGS sequence"/>
</dbReference>
<sequence length="182" mass="20067">MAHEAHGFAMSYFHLPMGGHDLAPQVSETGPDSVILSISDSRSWHLRGYVVERSLAAHELAFAAAAATPVRAFGARLPLPPLLGMNLLTYKCVLPQQWPEWMDLARLRSYLCESIRCIVPSVFTMSWHPLEAERYVSPLYLGGCLEGCTNDYRSGRIPVKELKGGSRSMNTASDRASETDDG</sequence>
<dbReference type="AlphaFoldDB" id="A0A1V6WQZ4"/>
<gene>
    <name evidence="2" type="ORF">PENNAL_c0214G10240</name>
</gene>
<reference evidence="3" key="1">
    <citation type="journal article" date="2017" name="Nat. Microbiol.">
        <title>Global analysis of biosynthetic gene clusters reveals vast potential of secondary metabolite production in Penicillium species.</title>
        <authorList>
            <person name="Nielsen J.C."/>
            <person name="Grijseels S."/>
            <person name="Prigent S."/>
            <person name="Ji B."/>
            <person name="Dainat J."/>
            <person name="Nielsen K.F."/>
            <person name="Frisvad J.C."/>
            <person name="Workman M."/>
            <person name="Nielsen J."/>
        </authorList>
    </citation>
    <scope>NUCLEOTIDE SEQUENCE [LARGE SCALE GENOMIC DNA]</scope>
    <source>
        <strain evidence="3">IBT 13039</strain>
    </source>
</reference>
<feature type="region of interest" description="Disordered" evidence="1">
    <location>
        <begin position="163"/>
        <end position="182"/>
    </location>
</feature>
<organism evidence="2 3">
    <name type="scientific">Penicillium nalgiovense</name>
    <dbReference type="NCBI Taxonomy" id="60175"/>
    <lineage>
        <taxon>Eukaryota</taxon>
        <taxon>Fungi</taxon>
        <taxon>Dikarya</taxon>
        <taxon>Ascomycota</taxon>
        <taxon>Pezizomycotina</taxon>
        <taxon>Eurotiomycetes</taxon>
        <taxon>Eurotiomycetidae</taxon>
        <taxon>Eurotiales</taxon>
        <taxon>Aspergillaceae</taxon>
        <taxon>Penicillium</taxon>
    </lineage>
</organism>
<protein>
    <submittedName>
        <fullName evidence="2">Uncharacterized protein</fullName>
    </submittedName>
</protein>
<evidence type="ECO:0000256" key="1">
    <source>
        <dbReference type="SAM" id="MobiDB-lite"/>
    </source>
</evidence>
<name>A0A1V6WQZ4_PENNA</name>